<accession>A0A8H7TNP0</accession>
<dbReference type="Proteomes" id="UP000616885">
    <property type="component" value="Unassembled WGS sequence"/>
</dbReference>
<evidence type="ECO:0000313" key="2">
    <source>
        <dbReference type="Proteomes" id="UP000616885"/>
    </source>
</evidence>
<organism evidence="1 2">
    <name type="scientific">Bionectria ochroleuca</name>
    <name type="common">Gliocladium roseum</name>
    <dbReference type="NCBI Taxonomy" id="29856"/>
    <lineage>
        <taxon>Eukaryota</taxon>
        <taxon>Fungi</taxon>
        <taxon>Dikarya</taxon>
        <taxon>Ascomycota</taxon>
        <taxon>Pezizomycotina</taxon>
        <taxon>Sordariomycetes</taxon>
        <taxon>Hypocreomycetidae</taxon>
        <taxon>Hypocreales</taxon>
        <taxon>Bionectriaceae</taxon>
        <taxon>Clonostachys</taxon>
    </lineage>
</organism>
<proteinExistence type="predicted"/>
<protein>
    <submittedName>
        <fullName evidence="1">Uncharacterized protein</fullName>
    </submittedName>
</protein>
<sequence>MIAAARDLAWEEDPGRSSTFEHWCGYCIASYAPKTRLTSDGFEQWTKWPLCSLMAHPIWILQDQTGALLPTRTDTMVVRFLEGRSFNREIAVKLSEKQVQIGSWSQPLHVNIKMPTHAMRQVSKMLPAPQ</sequence>
<dbReference type="EMBL" id="JADCTT010000004">
    <property type="protein sequence ID" value="KAF9753392.1"/>
    <property type="molecule type" value="Genomic_DNA"/>
</dbReference>
<gene>
    <name evidence="1" type="ORF">IM811_012150</name>
</gene>
<comment type="caution">
    <text evidence="1">The sequence shown here is derived from an EMBL/GenBank/DDBJ whole genome shotgun (WGS) entry which is preliminary data.</text>
</comment>
<evidence type="ECO:0000313" key="1">
    <source>
        <dbReference type="EMBL" id="KAF9753392.1"/>
    </source>
</evidence>
<dbReference type="AlphaFoldDB" id="A0A8H7TNP0"/>
<reference evidence="1" key="1">
    <citation type="submission" date="2020-10" db="EMBL/GenBank/DDBJ databases">
        <title>High-Quality Genome Resource of Clonostachys rosea strain S41 by Oxford Nanopore Long-Read Sequencing.</title>
        <authorList>
            <person name="Wang H."/>
        </authorList>
    </citation>
    <scope>NUCLEOTIDE SEQUENCE</scope>
    <source>
        <strain evidence="1">S41</strain>
    </source>
</reference>
<name>A0A8H7TNP0_BIOOC</name>